<reference evidence="1 2" key="1">
    <citation type="journal article" date="2021" name="BMC Genomics">
        <title>Datura genome reveals duplications of psychoactive alkaloid biosynthetic genes and high mutation rate following tissue culture.</title>
        <authorList>
            <person name="Rajewski A."/>
            <person name="Carter-House D."/>
            <person name="Stajich J."/>
            <person name="Litt A."/>
        </authorList>
    </citation>
    <scope>NUCLEOTIDE SEQUENCE [LARGE SCALE GENOMIC DNA]</scope>
    <source>
        <strain evidence="1">AR-01</strain>
    </source>
</reference>
<accession>A0ABS8W4F9</accession>
<gene>
    <name evidence="1" type="ORF">HAX54_042539</name>
</gene>
<protein>
    <submittedName>
        <fullName evidence="1">Uncharacterized protein</fullName>
    </submittedName>
</protein>
<dbReference type="Proteomes" id="UP000823775">
    <property type="component" value="Unassembled WGS sequence"/>
</dbReference>
<evidence type="ECO:0000313" key="1">
    <source>
        <dbReference type="EMBL" id="MCE2055413.1"/>
    </source>
</evidence>
<keyword evidence="2" id="KW-1185">Reference proteome</keyword>
<comment type="caution">
    <text evidence="1">The sequence shown here is derived from an EMBL/GenBank/DDBJ whole genome shotgun (WGS) entry which is preliminary data.</text>
</comment>
<evidence type="ECO:0000313" key="2">
    <source>
        <dbReference type="Proteomes" id="UP000823775"/>
    </source>
</evidence>
<proteinExistence type="predicted"/>
<dbReference type="EMBL" id="JACEIK010006276">
    <property type="protein sequence ID" value="MCE2055413.1"/>
    <property type="molecule type" value="Genomic_DNA"/>
</dbReference>
<name>A0ABS8W4F9_DATST</name>
<sequence>MLLFSSSSFSPSTDDTDCTIVADRLHHCRYFVFFGKTNNHHQRCTSNSLILLADAIRPPTEPLLFISGQWSSNNAIEDFAIDGIIIKEYVSYQELVWTIVK</sequence>
<organism evidence="1 2">
    <name type="scientific">Datura stramonium</name>
    <name type="common">Jimsonweed</name>
    <name type="synonym">Common thornapple</name>
    <dbReference type="NCBI Taxonomy" id="4076"/>
    <lineage>
        <taxon>Eukaryota</taxon>
        <taxon>Viridiplantae</taxon>
        <taxon>Streptophyta</taxon>
        <taxon>Embryophyta</taxon>
        <taxon>Tracheophyta</taxon>
        <taxon>Spermatophyta</taxon>
        <taxon>Magnoliopsida</taxon>
        <taxon>eudicotyledons</taxon>
        <taxon>Gunneridae</taxon>
        <taxon>Pentapetalae</taxon>
        <taxon>asterids</taxon>
        <taxon>lamiids</taxon>
        <taxon>Solanales</taxon>
        <taxon>Solanaceae</taxon>
        <taxon>Solanoideae</taxon>
        <taxon>Datureae</taxon>
        <taxon>Datura</taxon>
    </lineage>
</organism>